<protein>
    <submittedName>
        <fullName evidence="1">Tmtc3 protein</fullName>
    </submittedName>
</protein>
<keyword evidence="2" id="KW-1185">Reference proteome</keyword>
<organism evidence="1 2">
    <name type="scientific">Symbiodinium natans</name>
    <dbReference type="NCBI Taxonomy" id="878477"/>
    <lineage>
        <taxon>Eukaryota</taxon>
        <taxon>Sar</taxon>
        <taxon>Alveolata</taxon>
        <taxon>Dinophyceae</taxon>
        <taxon>Suessiales</taxon>
        <taxon>Symbiodiniaceae</taxon>
        <taxon>Symbiodinium</taxon>
    </lineage>
</organism>
<reference evidence="1" key="1">
    <citation type="submission" date="2021-02" db="EMBL/GenBank/DDBJ databases">
        <authorList>
            <person name="Dougan E. K."/>
            <person name="Rhodes N."/>
            <person name="Thang M."/>
            <person name="Chan C."/>
        </authorList>
    </citation>
    <scope>NUCLEOTIDE SEQUENCE</scope>
</reference>
<dbReference type="EMBL" id="CAJNDS010002732">
    <property type="protein sequence ID" value="CAE7576604.1"/>
    <property type="molecule type" value="Genomic_DNA"/>
</dbReference>
<name>A0A812UNS5_9DINO</name>
<evidence type="ECO:0000313" key="2">
    <source>
        <dbReference type="Proteomes" id="UP000604046"/>
    </source>
</evidence>
<gene>
    <name evidence="1" type="primary">Tmtc3</name>
    <name evidence="1" type="ORF">SNAT2548_LOCUS32891</name>
</gene>
<comment type="caution">
    <text evidence="1">The sequence shown here is derived from an EMBL/GenBank/DDBJ whole genome shotgun (WGS) entry which is preliminary data.</text>
</comment>
<accession>A0A812UNS5</accession>
<proteinExistence type="predicted"/>
<dbReference type="Proteomes" id="UP000604046">
    <property type="component" value="Unassembled WGS sequence"/>
</dbReference>
<evidence type="ECO:0000313" key="1">
    <source>
        <dbReference type="EMBL" id="CAE7576604.1"/>
    </source>
</evidence>
<dbReference type="AlphaFoldDB" id="A0A812UNS5"/>
<dbReference type="OrthoDB" id="428698at2759"/>
<sequence>MTQRANAKVVKRIQQLWQIDLSLGENSTHQMLLISCALSSGSMDFLICTRTRPMEGTESSDDFGCKDATIRDHRGMRLKWTFGSAEPYLAQTCDLEELHAKYHVWSNWKKLRFMAPFALVVPAQAALSSALQRYFDAAAQGVIPWAEVGHENDFEEVVMDEEEGSRGLLHLGFLSAAIREMMIEAGQ</sequence>